<dbReference type="Proteomes" id="UP000887575">
    <property type="component" value="Unassembled WGS sequence"/>
</dbReference>
<dbReference type="GO" id="GO:0019825">
    <property type="term" value="F:oxygen binding"/>
    <property type="evidence" value="ECO:0007669"/>
    <property type="project" value="InterPro"/>
</dbReference>
<keyword evidence="1" id="KW-1185">Reference proteome</keyword>
<dbReference type="SUPFAM" id="SSF46458">
    <property type="entry name" value="Globin-like"/>
    <property type="match status" value="1"/>
</dbReference>
<dbReference type="GO" id="GO:0020037">
    <property type="term" value="F:heme binding"/>
    <property type="evidence" value="ECO:0007669"/>
    <property type="project" value="InterPro"/>
</dbReference>
<organism evidence="1 2">
    <name type="scientific">Mesorhabditis belari</name>
    <dbReference type="NCBI Taxonomy" id="2138241"/>
    <lineage>
        <taxon>Eukaryota</taxon>
        <taxon>Metazoa</taxon>
        <taxon>Ecdysozoa</taxon>
        <taxon>Nematoda</taxon>
        <taxon>Chromadorea</taxon>
        <taxon>Rhabditida</taxon>
        <taxon>Rhabditina</taxon>
        <taxon>Rhabditomorpha</taxon>
        <taxon>Rhabditoidea</taxon>
        <taxon>Rhabditidae</taxon>
        <taxon>Mesorhabditinae</taxon>
        <taxon>Mesorhabditis</taxon>
    </lineage>
</organism>
<dbReference type="WBParaSite" id="MBELARI_LOCUS1858">
    <property type="protein sequence ID" value="MBELARI_LOCUS1858"/>
    <property type="gene ID" value="MBELARI_LOCUS1858"/>
</dbReference>
<protein>
    <submittedName>
        <fullName evidence="2">Uncharacterized protein</fullName>
    </submittedName>
</protein>
<accession>A0AAF3EWS2</accession>
<dbReference type="Gene3D" id="1.10.490.10">
    <property type="entry name" value="Globins"/>
    <property type="match status" value="1"/>
</dbReference>
<proteinExistence type="predicted"/>
<evidence type="ECO:0000313" key="2">
    <source>
        <dbReference type="WBParaSite" id="MBELARI_LOCUS1858"/>
    </source>
</evidence>
<dbReference type="InterPro" id="IPR012292">
    <property type="entry name" value="Globin/Proto"/>
</dbReference>
<reference evidence="2" key="1">
    <citation type="submission" date="2024-02" db="UniProtKB">
        <authorList>
            <consortium name="WormBaseParasite"/>
        </authorList>
    </citation>
    <scope>IDENTIFICATION</scope>
</reference>
<evidence type="ECO:0000313" key="1">
    <source>
        <dbReference type="Proteomes" id="UP000887575"/>
    </source>
</evidence>
<sequence>MGLKVERTELDLMYDWWPDNFGSLFDMGCKAFEMLFHHRPQLKSYFAEEWKEDQKRSRKSCSYFRTKITNFSKRQITENNFLTHAKQTLVQCVNTYGDVAAPLNAHDEFLKHLRELGGLHRIILPPH</sequence>
<dbReference type="AlphaFoldDB" id="A0AAF3EWS2"/>
<name>A0AAF3EWS2_9BILA</name>
<dbReference type="InterPro" id="IPR009050">
    <property type="entry name" value="Globin-like_sf"/>
</dbReference>